<dbReference type="AlphaFoldDB" id="A0A4Y6UZM5"/>
<evidence type="ECO:0000256" key="8">
    <source>
        <dbReference type="ARBA" id="ARBA00023303"/>
    </source>
</evidence>
<keyword evidence="4 9" id="KW-0812">Transmembrane</keyword>
<dbReference type="KEGG" id="saca:FFV09_13720"/>
<evidence type="ECO:0000256" key="7">
    <source>
        <dbReference type="ARBA" id="ARBA00023136"/>
    </source>
</evidence>
<dbReference type="InterPro" id="IPR001185">
    <property type="entry name" value="MS_channel"/>
</dbReference>
<evidence type="ECO:0000256" key="4">
    <source>
        <dbReference type="ARBA" id="ARBA00022692"/>
    </source>
</evidence>
<evidence type="ECO:0000256" key="2">
    <source>
        <dbReference type="ARBA" id="ARBA00022448"/>
    </source>
</evidence>
<feature type="transmembrane region" description="Helical" evidence="9">
    <location>
        <begin position="12"/>
        <end position="33"/>
    </location>
</feature>
<dbReference type="RefSeq" id="WP_141448355.1">
    <property type="nucleotide sequence ID" value="NZ_CBCSAZ010000007.1"/>
</dbReference>
<evidence type="ECO:0000256" key="6">
    <source>
        <dbReference type="ARBA" id="ARBA00023065"/>
    </source>
</evidence>
<evidence type="ECO:0000256" key="9">
    <source>
        <dbReference type="HAMAP-Rule" id="MF_00115"/>
    </source>
</evidence>
<dbReference type="NCBIfam" id="TIGR00220">
    <property type="entry name" value="mscL"/>
    <property type="match status" value="1"/>
</dbReference>
<dbReference type="PANTHER" id="PTHR30266">
    <property type="entry name" value="MECHANOSENSITIVE CHANNEL MSCL"/>
    <property type="match status" value="1"/>
</dbReference>
<dbReference type="SUPFAM" id="SSF81330">
    <property type="entry name" value="Gated mechanosensitive channel"/>
    <property type="match status" value="1"/>
</dbReference>
<accession>A0A4Y6UZM5</accession>
<keyword evidence="11" id="KW-1185">Reference proteome</keyword>
<evidence type="ECO:0000256" key="5">
    <source>
        <dbReference type="ARBA" id="ARBA00022989"/>
    </source>
</evidence>
<keyword evidence="8 9" id="KW-0407">Ion channel</keyword>
<organism evidence="10 11">
    <name type="scientific">Saccharibacillus brassicae</name>
    <dbReference type="NCBI Taxonomy" id="2583377"/>
    <lineage>
        <taxon>Bacteria</taxon>
        <taxon>Bacillati</taxon>
        <taxon>Bacillota</taxon>
        <taxon>Bacilli</taxon>
        <taxon>Bacillales</taxon>
        <taxon>Paenibacillaceae</taxon>
        <taxon>Saccharibacillus</taxon>
    </lineage>
</organism>
<keyword evidence="6 9" id="KW-0406">Ion transport</keyword>
<evidence type="ECO:0000313" key="10">
    <source>
        <dbReference type="EMBL" id="QDH21811.1"/>
    </source>
</evidence>
<dbReference type="PANTHER" id="PTHR30266:SF2">
    <property type="entry name" value="LARGE-CONDUCTANCE MECHANOSENSITIVE CHANNEL"/>
    <property type="match status" value="1"/>
</dbReference>
<keyword evidence="3 9" id="KW-1003">Cell membrane</keyword>
<dbReference type="InterPro" id="IPR036019">
    <property type="entry name" value="MscL_channel"/>
</dbReference>
<reference evidence="10 11" key="1">
    <citation type="submission" date="2019-06" db="EMBL/GenBank/DDBJ databases">
        <title>Saccharibacillus brassicae sp. nov., an endophytic bacterium isolated from Chinese cabbage seeds (Brassica pekinensis).</title>
        <authorList>
            <person name="Jiang L."/>
            <person name="Lee J."/>
            <person name="Kim S.W."/>
        </authorList>
    </citation>
    <scope>NUCLEOTIDE SEQUENCE [LARGE SCALE GENOMIC DNA]</scope>
    <source>
        <strain evidence="11">KCTC 43072 / ATSA2</strain>
    </source>
</reference>
<dbReference type="OrthoDB" id="9810350at2"/>
<evidence type="ECO:0000256" key="3">
    <source>
        <dbReference type="ARBA" id="ARBA00022475"/>
    </source>
</evidence>
<comment type="similarity">
    <text evidence="9">Belongs to the MscL family.</text>
</comment>
<dbReference type="GO" id="GO:0005886">
    <property type="term" value="C:plasma membrane"/>
    <property type="evidence" value="ECO:0007669"/>
    <property type="project" value="UniProtKB-SubCell"/>
</dbReference>
<proteinExistence type="inferred from homology"/>
<comment type="subcellular location">
    <subcellularLocation>
        <location evidence="9">Cell membrane</location>
        <topology evidence="9">Multi-pass membrane protein</topology>
    </subcellularLocation>
    <subcellularLocation>
        <location evidence="1">Membrane</location>
        <topology evidence="1">Multi-pass membrane protein</topology>
    </subcellularLocation>
</comment>
<evidence type="ECO:0000256" key="1">
    <source>
        <dbReference type="ARBA" id="ARBA00004141"/>
    </source>
</evidence>
<comment type="subunit">
    <text evidence="9">Homopentamer.</text>
</comment>
<comment type="function">
    <text evidence="9">Channel that opens in response to stretch forces in the membrane lipid bilayer. May participate in the regulation of osmotic pressure changes within the cell.</text>
</comment>
<keyword evidence="5 9" id="KW-1133">Transmembrane helix</keyword>
<dbReference type="Pfam" id="PF01741">
    <property type="entry name" value="MscL"/>
    <property type="match status" value="1"/>
</dbReference>
<dbReference type="NCBIfam" id="NF010557">
    <property type="entry name" value="PRK13952.1"/>
    <property type="match status" value="1"/>
</dbReference>
<dbReference type="NCBIfam" id="NF001843">
    <property type="entry name" value="PRK00567.1-4"/>
    <property type="match status" value="1"/>
</dbReference>
<dbReference type="InterPro" id="IPR037673">
    <property type="entry name" value="MSC/AndL"/>
</dbReference>
<dbReference type="Gene3D" id="1.10.1200.120">
    <property type="entry name" value="Large-conductance mechanosensitive channel, MscL, domain 1"/>
    <property type="match status" value="1"/>
</dbReference>
<gene>
    <name evidence="9 10" type="primary">mscL</name>
    <name evidence="10" type="ORF">FFV09_13720</name>
</gene>
<dbReference type="GO" id="GO:0008381">
    <property type="term" value="F:mechanosensitive monoatomic ion channel activity"/>
    <property type="evidence" value="ECO:0007669"/>
    <property type="project" value="UniProtKB-UniRule"/>
</dbReference>
<feature type="transmembrane region" description="Helical" evidence="9">
    <location>
        <begin position="92"/>
        <end position="110"/>
    </location>
</feature>
<sequence length="161" mass="17172">MGIIKEFKEFAMRGSVIDLAVGVIIGAAFGKIVTSLVNDIIMPPIGKLLGGVDFADLFYNLDPDIVMADGSPIRTLAQAQQAGAAVVAYGQFINNVIDFLIVAFCIFLLVKGINMLKRKEHDKPAPEKTTRACPHCLSEISAKASRCPHCTSELAPAQAGV</sequence>
<dbReference type="PRINTS" id="PR01264">
    <property type="entry name" value="MECHCHANNEL"/>
</dbReference>
<protein>
    <recommendedName>
        <fullName evidence="9">Large-conductance mechanosensitive channel</fullName>
    </recommendedName>
</protein>
<evidence type="ECO:0000313" key="11">
    <source>
        <dbReference type="Proteomes" id="UP000316968"/>
    </source>
</evidence>
<keyword evidence="7 9" id="KW-0472">Membrane</keyword>
<keyword evidence="2 9" id="KW-0813">Transport</keyword>
<dbReference type="Proteomes" id="UP000316968">
    <property type="component" value="Chromosome"/>
</dbReference>
<name>A0A4Y6UZM5_SACBS</name>
<dbReference type="EMBL" id="CP041217">
    <property type="protein sequence ID" value="QDH21811.1"/>
    <property type="molecule type" value="Genomic_DNA"/>
</dbReference>
<dbReference type="HAMAP" id="MF_00115">
    <property type="entry name" value="MscL"/>
    <property type="match status" value="1"/>
</dbReference>